<name>A0ACD3ASR5_9AGAR</name>
<proteinExistence type="predicted"/>
<organism evidence="1 2">
    <name type="scientific">Pluteus cervinus</name>
    <dbReference type="NCBI Taxonomy" id="181527"/>
    <lineage>
        <taxon>Eukaryota</taxon>
        <taxon>Fungi</taxon>
        <taxon>Dikarya</taxon>
        <taxon>Basidiomycota</taxon>
        <taxon>Agaricomycotina</taxon>
        <taxon>Agaricomycetes</taxon>
        <taxon>Agaricomycetidae</taxon>
        <taxon>Agaricales</taxon>
        <taxon>Pluteineae</taxon>
        <taxon>Pluteaceae</taxon>
        <taxon>Pluteus</taxon>
    </lineage>
</organism>
<keyword evidence="2" id="KW-1185">Reference proteome</keyword>
<evidence type="ECO:0000313" key="1">
    <source>
        <dbReference type="EMBL" id="TFK68555.1"/>
    </source>
</evidence>
<dbReference type="Proteomes" id="UP000308600">
    <property type="component" value="Unassembled WGS sequence"/>
</dbReference>
<gene>
    <name evidence="1" type="ORF">BDN72DRAFT_675624</name>
</gene>
<dbReference type="EMBL" id="ML208349">
    <property type="protein sequence ID" value="TFK68555.1"/>
    <property type="molecule type" value="Genomic_DNA"/>
</dbReference>
<protein>
    <submittedName>
        <fullName evidence="1">Uncharacterized protein</fullName>
    </submittedName>
</protein>
<accession>A0ACD3ASR5</accession>
<evidence type="ECO:0000313" key="2">
    <source>
        <dbReference type="Proteomes" id="UP000308600"/>
    </source>
</evidence>
<reference evidence="1 2" key="1">
    <citation type="journal article" date="2019" name="Nat. Ecol. Evol.">
        <title>Megaphylogeny resolves global patterns of mushroom evolution.</title>
        <authorList>
            <person name="Varga T."/>
            <person name="Krizsan K."/>
            <person name="Foldi C."/>
            <person name="Dima B."/>
            <person name="Sanchez-Garcia M."/>
            <person name="Sanchez-Ramirez S."/>
            <person name="Szollosi G.J."/>
            <person name="Szarkandi J.G."/>
            <person name="Papp V."/>
            <person name="Albert L."/>
            <person name="Andreopoulos W."/>
            <person name="Angelini C."/>
            <person name="Antonin V."/>
            <person name="Barry K.W."/>
            <person name="Bougher N.L."/>
            <person name="Buchanan P."/>
            <person name="Buyck B."/>
            <person name="Bense V."/>
            <person name="Catcheside P."/>
            <person name="Chovatia M."/>
            <person name="Cooper J."/>
            <person name="Damon W."/>
            <person name="Desjardin D."/>
            <person name="Finy P."/>
            <person name="Geml J."/>
            <person name="Haridas S."/>
            <person name="Hughes K."/>
            <person name="Justo A."/>
            <person name="Karasinski D."/>
            <person name="Kautmanova I."/>
            <person name="Kiss B."/>
            <person name="Kocsube S."/>
            <person name="Kotiranta H."/>
            <person name="LaButti K.M."/>
            <person name="Lechner B.E."/>
            <person name="Liimatainen K."/>
            <person name="Lipzen A."/>
            <person name="Lukacs Z."/>
            <person name="Mihaltcheva S."/>
            <person name="Morgado L.N."/>
            <person name="Niskanen T."/>
            <person name="Noordeloos M.E."/>
            <person name="Ohm R.A."/>
            <person name="Ortiz-Santana B."/>
            <person name="Ovrebo C."/>
            <person name="Racz N."/>
            <person name="Riley R."/>
            <person name="Savchenko A."/>
            <person name="Shiryaev A."/>
            <person name="Soop K."/>
            <person name="Spirin V."/>
            <person name="Szebenyi C."/>
            <person name="Tomsovsky M."/>
            <person name="Tulloss R.E."/>
            <person name="Uehling J."/>
            <person name="Grigoriev I.V."/>
            <person name="Vagvolgyi C."/>
            <person name="Papp T."/>
            <person name="Martin F.M."/>
            <person name="Miettinen O."/>
            <person name="Hibbett D.S."/>
            <person name="Nagy L.G."/>
        </authorList>
    </citation>
    <scope>NUCLEOTIDE SEQUENCE [LARGE SCALE GENOMIC DNA]</scope>
    <source>
        <strain evidence="1 2">NL-1719</strain>
    </source>
</reference>
<sequence>MPIHPLPRPPAFFICLGLYLPALLSLPGHRLRPSPGHSILPVLGIVSSAPPLFISLFLSPACLLLGFYSLFLVPCLPQSARLDLAFFFDWVDVSVGHCPLPLRVPAPTPSLSRPKPRYQQPACSRCALTQPPTFCIVVSTTGRYL</sequence>